<dbReference type="OrthoDB" id="1732493at2759"/>
<dbReference type="Proteomes" id="UP000014680">
    <property type="component" value="Unassembled WGS sequence"/>
</dbReference>
<evidence type="ECO:0000256" key="9">
    <source>
        <dbReference type="ARBA" id="ARBA00022840"/>
    </source>
</evidence>
<dbReference type="PROSITE" id="PS00107">
    <property type="entry name" value="PROTEIN_KINASE_ATP"/>
    <property type="match status" value="1"/>
</dbReference>
<dbReference type="GeneID" id="14886219"/>
<dbReference type="InterPro" id="IPR000719">
    <property type="entry name" value="Prot_kinase_dom"/>
</dbReference>
<dbReference type="Gene3D" id="1.10.510.10">
    <property type="entry name" value="Transferase(Phosphotransferase) domain 1"/>
    <property type="match status" value="1"/>
</dbReference>
<dbReference type="PROSITE" id="PS50011">
    <property type="entry name" value="PROTEIN_KINASE_DOM"/>
    <property type="match status" value="1"/>
</dbReference>
<dbReference type="AlphaFoldDB" id="A0A0A1U073"/>
<dbReference type="GO" id="GO:0030332">
    <property type="term" value="F:cyclin binding"/>
    <property type="evidence" value="ECO:0007669"/>
    <property type="project" value="TreeGrafter"/>
</dbReference>
<dbReference type="InterPro" id="IPR017441">
    <property type="entry name" value="Protein_kinase_ATP_BS"/>
</dbReference>
<dbReference type="Gene3D" id="3.30.200.20">
    <property type="entry name" value="Phosphorylase Kinase, domain 1"/>
    <property type="match status" value="1"/>
</dbReference>
<dbReference type="SMART" id="SM00220">
    <property type="entry name" value="S_TKc"/>
    <property type="match status" value="1"/>
</dbReference>
<reference evidence="16 17" key="1">
    <citation type="submission" date="2012-10" db="EMBL/GenBank/DDBJ databases">
        <authorList>
            <person name="Zafar N."/>
            <person name="Inman J."/>
            <person name="Hall N."/>
            <person name="Lorenzi H."/>
            <person name="Caler E."/>
        </authorList>
    </citation>
    <scope>NUCLEOTIDE SEQUENCE [LARGE SCALE GENOMIC DNA]</scope>
    <source>
        <strain evidence="16 17">IP1</strain>
    </source>
</reference>
<evidence type="ECO:0000256" key="3">
    <source>
        <dbReference type="ARBA" id="ARBA00022527"/>
    </source>
</evidence>
<dbReference type="GO" id="GO:0000307">
    <property type="term" value="C:cyclin-dependent protein kinase holoenzyme complex"/>
    <property type="evidence" value="ECO:0007669"/>
    <property type="project" value="TreeGrafter"/>
</dbReference>
<dbReference type="Pfam" id="PF00069">
    <property type="entry name" value="Pkinase"/>
    <property type="match status" value="1"/>
</dbReference>
<keyword evidence="7" id="KW-0498">Mitosis</keyword>
<dbReference type="OMA" id="MYTGSAL"/>
<proteinExistence type="inferred from homology"/>
<comment type="similarity">
    <text evidence="1">Belongs to the protein kinase superfamily. CMGC Ser/Thr protein kinase family. CDC2/CDKX subfamily.</text>
</comment>
<dbReference type="CDD" id="cd07829">
    <property type="entry name" value="STKc_CDK_like"/>
    <property type="match status" value="1"/>
</dbReference>
<evidence type="ECO:0000256" key="5">
    <source>
        <dbReference type="ARBA" id="ARBA00022679"/>
    </source>
</evidence>
<dbReference type="GO" id="GO:0010468">
    <property type="term" value="P:regulation of gene expression"/>
    <property type="evidence" value="ECO:0007669"/>
    <property type="project" value="TreeGrafter"/>
</dbReference>
<dbReference type="EC" id="2.7.11.22" evidence="2"/>
<dbReference type="InterPro" id="IPR011009">
    <property type="entry name" value="Kinase-like_dom_sf"/>
</dbReference>
<dbReference type="GO" id="GO:0010389">
    <property type="term" value="P:regulation of G2/M transition of mitotic cell cycle"/>
    <property type="evidence" value="ECO:0007669"/>
    <property type="project" value="TreeGrafter"/>
</dbReference>
<evidence type="ECO:0000256" key="13">
    <source>
        <dbReference type="ARBA" id="ARBA00048367"/>
    </source>
</evidence>
<evidence type="ECO:0000256" key="11">
    <source>
        <dbReference type="ARBA" id="ARBA00039265"/>
    </source>
</evidence>
<dbReference type="GO" id="GO:0000082">
    <property type="term" value="P:G1/S transition of mitotic cell cycle"/>
    <property type="evidence" value="ECO:0007669"/>
    <property type="project" value="TreeGrafter"/>
</dbReference>
<evidence type="ECO:0000256" key="6">
    <source>
        <dbReference type="ARBA" id="ARBA00022741"/>
    </source>
</evidence>
<evidence type="ECO:0000256" key="4">
    <source>
        <dbReference type="ARBA" id="ARBA00022618"/>
    </source>
</evidence>
<accession>A0A0A1U073</accession>
<keyword evidence="4" id="KW-0132">Cell division</keyword>
<feature type="domain" description="Protein kinase" evidence="15">
    <location>
        <begin position="20"/>
        <end position="299"/>
    </location>
</feature>
<dbReference type="GO" id="GO:0005524">
    <property type="term" value="F:ATP binding"/>
    <property type="evidence" value="ECO:0007669"/>
    <property type="project" value="UniProtKB-UniRule"/>
</dbReference>
<feature type="binding site" evidence="14">
    <location>
        <position position="50"/>
    </location>
    <ligand>
        <name>ATP</name>
        <dbReference type="ChEBI" id="CHEBI:30616"/>
    </ligand>
</feature>
<name>A0A0A1U073_ENTIV</name>
<dbReference type="GO" id="GO:0005634">
    <property type="term" value="C:nucleus"/>
    <property type="evidence" value="ECO:0007669"/>
    <property type="project" value="TreeGrafter"/>
</dbReference>
<dbReference type="GO" id="GO:0004693">
    <property type="term" value="F:cyclin-dependent protein serine/threonine kinase activity"/>
    <property type="evidence" value="ECO:0007669"/>
    <property type="project" value="UniProtKB-EC"/>
</dbReference>
<evidence type="ECO:0000256" key="1">
    <source>
        <dbReference type="ARBA" id="ARBA00006485"/>
    </source>
</evidence>
<dbReference type="RefSeq" id="XP_004254061.1">
    <property type="nucleotide sequence ID" value="XM_004254013.1"/>
</dbReference>
<evidence type="ECO:0000256" key="12">
    <source>
        <dbReference type="ARBA" id="ARBA00047811"/>
    </source>
</evidence>
<keyword evidence="8" id="KW-0418">Kinase</keyword>
<keyword evidence="3" id="KW-0723">Serine/threonine-protein kinase</keyword>
<keyword evidence="17" id="KW-1185">Reference proteome</keyword>
<keyword evidence="9 14" id="KW-0067">ATP-binding</keyword>
<dbReference type="FunFam" id="1.10.510.10:FF:000611">
    <property type="entry name" value="CMGC family protein kinase"/>
    <property type="match status" value="1"/>
</dbReference>
<evidence type="ECO:0000313" key="17">
    <source>
        <dbReference type="Proteomes" id="UP000014680"/>
    </source>
</evidence>
<evidence type="ECO:0000256" key="14">
    <source>
        <dbReference type="PROSITE-ProRule" id="PRU10141"/>
    </source>
</evidence>
<sequence length="302" mass="34285">MSKPKKPQTDVDNCLLNKYYQILESLGEGTYGLVSKAIDKKTKNFVAIKKIKIDVESEGLPCSSLREISALSDLKHPNIVTLLNIYNTGKTLYLVFEYCDDDLQKFIKRSQGDIPLELIKTILVQLIKALSYCHSHRTFHRDIKPGNIFMNKDGTVKLGDFGLARVFRSEAKHYTPEVISLWYRAPEILFKMPSYTSAVDMWSVGAIFGELVLKRPMFKGTSERDQIIKIVEVLGIPTQHEWGNGYSYFSDIHVQQSGEDLNTTFQRVGVSGIELLKSMLVYNPNNRVTAANALTHQFLQVK</sequence>
<dbReference type="SUPFAM" id="SSF56112">
    <property type="entry name" value="Protein kinase-like (PK-like)"/>
    <property type="match status" value="1"/>
</dbReference>
<organism evidence="16 17">
    <name type="scientific">Entamoeba invadens IP1</name>
    <dbReference type="NCBI Taxonomy" id="370355"/>
    <lineage>
        <taxon>Eukaryota</taxon>
        <taxon>Amoebozoa</taxon>
        <taxon>Evosea</taxon>
        <taxon>Archamoebae</taxon>
        <taxon>Mastigamoebida</taxon>
        <taxon>Entamoebidae</taxon>
        <taxon>Entamoeba</taxon>
    </lineage>
</organism>
<evidence type="ECO:0000259" key="15">
    <source>
        <dbReference type="PROSITE" id="PS50011"/>
    </source>
</evidence>
<evidence type="ECO:0000256" key="10">
    <source>
        <dbReference type="ARBA" id="ARBA00023306"/>
    </source>
</evidence>
<dbReference type="PANTHER" id="PTHR24056:SF254">
    <property type="entry name" value="CYCLIN-DEPENDENT KINASE 2"/>
    <property type="match status" value="1"/>
</dbReference>
<dbReference type="GO" id="GO:0007165">
    <property type="term" value="P:signal transduction"/>
    <property type="evidence" value="ECO:0007669"/>
    <property type="project" value="TreeGrafter"/>
</dbReference>
<keyword evidence="5 16" id="KW-0808">Transferase</keyword>
<comment type="catalytic activity">
    <reaction evidence="12">
        <text>L-threonyl-[protein] + ATP = O-phospho-L-threonyl-[protein] + ADP + H(+)</text>
        <dbReference type="Rhea" id="RHEA:46608"/>
        <dbReference type="Rhea" id="RHEA-COMP:11060"/>
        <dbReference type="Rhea" id="RHEA-COMP:11605"/>
        <dbReference type="ChEBI" id="CHEBI:15378"/>
        <dbReference type="ChEBI" id="CHEBI:30013"/>
        <dbReference type="ChEBI" id="CHEBI:30616"/>
        <dbReference type="ChEBI" id="CHEBI:61977"/>
        <dbReference type="ChEBI" id="CHEBI:456216"/>
        <dbReference type="EC" id="2.7.11.22"/>
    </reaction>
</comment>
<dbReference type="GO" id="GO:0051301">
    <property type="term" value="P:cell division"/>
    <property type="evidence" value="ECO:0007669"/>
    <property type="project" value="UniProtKB-KW"/>
</dbReference>
<keyword evidence="6 14" id="KW-0547">Nucleotide-binding</keyword>
<dbReference type="VEuPathDB" id="AmoebaDB:EIN_095470"/>
<dbReference type="KEGG" id="eiv:EIN_095470"/>
<dbReference type="PANTHER" id="PTHR24056">
    <property type="entry name" value="CELL DIVISION PROTEIN KINASE"/>
    <property type="match status" value="1"/>
</dbReference>
<evidence type="ECO:0000256" key="7">
    <source>
        <dbReference type="ARBA" id="ARBA00022776"/>
    </source>
</evidence>
<dbReference type="FunFam" id="3.30.200.20:FF:000552">
    <property type="entry name" value="Cell division protein kinase, putative"/>
    <property type="match status" value="1"/>
</dbReference>
<dbReference type="InterPro" id="IPR050108">
    <property type="entry name" value="CDK"/>
</dbReference>
<evidence type="ECO:0000313" key="16">
    <source>
        <dbReference type="EMBL" id="ELP87290.1"/>
    </source>
</evidence>
<evidence type="ECO:0000256" key="8">
    <source>
        <dbReference type="ARBA" id="ARBA00022777"/>
    </source>
</evidence>
<dbReference type="EMBL" id="KB206860">
    <property type="protein sequence ID" value="ELP87290.1"/>
    <property type="molecule type" value="Genomic_DNA"/>
</dbReference>
<gene>
    <name evidence="16" type="ORF">EIN_095470</name>
</gene>
<protein>
    <recommendedName>
        <fullName evidence="11">Cyclin-dependent kinase 2</fullName>
        <ecNumber evidence="2">2.7.11.22</ecNumber>
    </recommendedName>
</protein>
<evidence type="ECO:0000256" key="2">
    <source>
        <dbReference type="ARBA" id="ARBA00012425"/>
    </source>
</evidence>
<keyword evidence="10" id="KW-0131">Cell cycle</keyword>
<dbReference type="GO" id="GO:0005737">
    <property type="term" value="C:cytoplasm"/>
    <property type="evidence" value="ECO:0007669"/>
    <property type="project" value="TreeGrafter"/>
</dbReference>
<dbReference type="GO" id="GO:0106310">
    <property type="term" value="F:protein serine kinase activity"/>
    <property type="evidence" value="ECO:0007669"/>
    <property type="project" value="RHEA"/>
</dbReference>
<comment type="catalytic activity">
    <reaction evidence="13">
        <text>L-seryl-[protein] + ATP = O-phospho-L-seryl-[protein] + ADP + H(+)</text>
        <dbReference type="Rhea" id="RHEA:17989"/>
        <dbReference type="Rhea" id="RHEA-COMP:9863"/>
        <dbReference type="Rhea" id="RHEA-COMP:11604"/>
        <dbReference type="ChEBI" id="CHEBI:15378"/>
        <dbReference type="ChEBI" id="CHEBI:29999"/>
        <dbReference type="ChEBI" id="CHEBI:30616"/>
        <dbReference type="ChEBI" id="CHEBI:83421"/>
        <dbReference type="ChEBI" id="CHEBI:456216"/>
        <dbReference type="EC" id="2.7.11.22"/>
    </reaction>
</comment>